<gene>
    <name evidence="1" type="ORF">P0O24_03890</name>
</gene>
<evidence type="ECO:0000313" key="2">
    <source>
        <dbReference type="Proteomes" id="UP001215956"/>
    </source>
</evidence>
<keyword evidence="2" id="KW-1185">Reference proteome</keyword>
<accession>A0ABT5XDI4</accession>
<comment type="caution">
    <text evidence="1">The sequence shown here is derived from an EMBL/GenBank/DDBJ whole genome shotgun (WGS) entry which is preliminary data.</text>
</comment>
<dbReference type="EMBL" id="JARFPL010000009">
    <property type="protein sequence ID" value="MDF0592720.1"/>
    <property type="molecule type" value="Genomic_DNA"/>
</dbReference>
<sequence>MRTVVILSILALLAGATAASGAEPMSVGGDFGMAWLENLPYQPTTTDDGSGLWSWGGVPRGREVVNDTLELVEAGANETALSGLTWLGSEPFGPPSQLNYPKTSPDFMYPFYSDDPWILAQHYGRVIRTNLDDLPKSIRDTIKPEYLQR</sequence>
<protein>
    <submittedName>
        <fullName evidence="1">Uncharacterized protein</fullName>
    </submittedName>
</protein>
<dbReference type="Proteomes" id="UP001215956">
    <property type="component" value="Unassembled WGS sequence"/>
</dbReference>
<reference evidence="1 2" key="1">
    <citation type="submission" date="2023-03" db="EMBL/GenBank/DDBJ databases">
        <title>Whole genome sequencing of Methanotrichaceae archaeon M04Ac.</title>
        <authorList>
            <person name="Khomyakova M.A."/>
            <person name="Merkel A.Y."/>
            <person name="Slobodkin A.I."/>
        </authorList>
    </citation>
    <scope>NUCLEOTIDE SEQUENCE [LARGE SCALE GENOMIC DNA]</scope>
    <source>
        <strain evidence="1 2">M04Ac</strain>
    </source>
</reference>
<name>A0ABT5XDI4_9EURY</name>
<dbReference type="RefSeq" id="WP_316968427.1">
    <property type="nucleotide sequence ID" value="NZ_JARFPL010000009.1"/>
</dbReference>
<evidence type="ECO:0000313" key="1">
    <source>
        <dbReference type="EMBL" id="MDF0592720.1"/>
    </source>
</evidence>
<proteinExistence type="predicted"/>
<organism evidence="1 2">
    <name type="scientific">Candidatus Methanocrinis alkalitolerans</name>
    <dbReference type="NCBI Taxonomy" id="3033395"/>
    <lineage>
        <taxon>Archaea</taxon>
        <taxon>Methanobacteriati</taxon>
        <taxon>Methanobacteriota</taxon>
        <taxon>Stenosarchaea group</taxon>
        <taxon>Methanomicrobia</taxon>
        <taxon>Methanotrichales</taxon>
        <taxon>Methanotrichaceae</taxon>
        <taxon>Methanocrinis</taxon>
    </lineage>
</organism>